<organism evidence="1">
    <name type="scientific">Blastobotrys adeninivorans</name>
    <name type="common">Yeast</name>
    <name type="synonym">Arxula adeninivorans</name>
    <dbReference type="NCBI Taxonomy" id="409370"/>
    <lineage>
        <taxon>Eukaryota</taxon>
        <taxon>Fungi</taxon>
        <taxon>Dikarya</taxon>
        <taxon>Ascomycota</taxon>
        <taxon>Saccharomycotina</taxon>
        <taxon>Dipodascomycetes</taxon>
        <taxon>Dipodascales</taxon>
        <taxon>Trichomonascaceae</taxon>
        <taxon>Blastobotrys</taxon>
    </lineage>
</organism>
<gene>
    <name evidence="1" type="ORF">GNLVRS02_ARAD1D05214g</name>
</gene>
<evidence type="ECO:0000313" key="1">
    <source>
        <dbReference type="EMBL" id="CDP37161.1"/>
    </source>
</evidence>
<accession>A0A060TD93</accession>
<name>A0A060TD93_BLAAD</name>
<sequence length="138" mass="15919">MPSTSRRLTCTVLTLHGLMDSSIVPLMVNELFDQVMEHRLWRVFPIRRKKASCSSSMNTSHLSSFDWELDNDTGDFYSICTTETLMEDSDDFWVVHEYNLLDDPWNSDDELDFPDPKRVSQVFRNSGKGQCDVCIATV</sequence>
<protein>
    <submittedName>
        <fullName evidence="1">ARAD1D05214p</fullName>
    </submittedName>
</protein>
<proteinExistence type="predicted"/>
<dbReference type="EMBL" id="HG937694">
    <property type="protein sequence ID" value="CDP37161.1"/>
    <property type="molecule type" value="Genomic_DNA"/>
</dbReference>
<reference evidence="1" key="2">
    <citation type="submission" date="2014-06" db="EMBL/GenBank/DDBJ databases">
        <title>The complete genome of Blastobotrys (Arxula) adeninivorans LS3 - a yeast of biotechnological interest.</title>
        <authorList>
            <person name="Kunze G."/>
            <person name="Gaillardin C."/>
            <person name="Czernicka M."/>
            <person name="Durrens P."/>
            <person name="Martin T."/>
            <person name="Boer E."/>
            <person name="Gabaldon T."/>
            <person name="Cruz J."/>
            <person name="Talla E."/>
            <person name="Marck C."/>
            <person name="Goffeau A."/>
            <person name="Barbe V."/>
            <person name="Baret P."/>
            <person name="Baronian K."/>
            <person name="Beier S."/>
            <person name="Bleykasten C."/>
            <person name="Bode R."/>
            <person name="Casaregola S."/>
            <person name="Despons L."/>
            <person name="Fairhead C."/>
            <person name="Giersberg M."/>
            <person name="Gierski P."/>
            <person name="Hahnel U."/>
            <person name="Hartmann A."/>
            <person name="Jankowska D."/>
            <person name="Jubin C."/>
            <person name="Jung P."/>
            <person name="Lafontaine I."/>
            <person name="Leh-Louis V."/>
            <person name="Lemaire M."/>
            <person name="Marcet-Houben M."/>
            <person name="Mascher M."/>
            <person name="Morel G."/>
            <person name="Richard G.-F."/>
            <person name="Riechen J."/>
            <person name="Sacerdot C."/>
            <person name="Sarkar A."/>
            <person name="Savel G."/>
            <person name="Schacherer J."/>
            <person name="Sherman D."/>
            <person name="Straub M.-L."/>
            <person name="Stein N."/>
            <person name="Thierry A."/>
            <person name="Trautwein-Schult A."/>
            <person name="Westhof E."/>
            <person name="Worch S."/>
            <person name="Dujon B."/>
            <person name="Souciet J.-L."/>
            <person name="Wincker P."/>
            <person name="Scholz U."/>
            <person name="Neuveglise N."/>
        </authorList>
    </citation>
    <scope>NUCLEOTIDE SEQUENCE</scope>
    <source>
        <strain evidence="1">LS3</strain>
    </source>
</reference>
<dbReference type="AlphaFoldDB" id="A0A060TD93"/>
<reference evidence="1" key="1">
    <citation type="submission" date="2014-02" db="EMBL/GenBank/DDBJ databases">
        <authorList>
            <person name="Genoscope - CEA"/>
        </authorList>
    </citation>
    <scope>NUCLEOTIDE SEQUENCE</scope>
    <source>
        <strain evidence="1">LS3</strain>
    </source>
</reference>